<gene>
    <name evidence="1" type="ORF">CCMSSC00406_0003685</name>
</gene>
<dbReference type="EMBL" id="WQMT02000007">
    <property type="protein sequence ID" value="KAG9220586.1"/>
    <property type="molecule type" value="Genomic_DNA"/>
</dbReference>
<comment type="caution">
    <text evidence="1">The sequence shown here is derived from an EMBL/GenBank/DDBJ whole genome shotgun (WGS) entry which is preliminary data.</text>
</comment>
<evidence type="ECO:0000313" key="2">
    <source>
        <dbReference type="Proteomes" id="UP000824881"/>
    </source>
</evidence>
<protein>
    <submittedName>
        <fullName evidence="1">Uncharacterized protein</fullName>
    </submittedName>
</protein>
<proteinExistence type="predicted"/>
<reference evidence="1 2" key="1">
    <citation type="journal article" date="2021" name="Appl. Environ. Microbiol.">
        <title>Genetic linkage and physical mapping for an oyster mushroom Pleurotus cornucopiae and QTL analysis for the trait cap color.</title>
        <authorList>
            <person name="Zhang Y."/>
            <person name="Gao W."/>
            <person name="Sonnenberg A."/>
            <person name="Chen Q."/>
            <person name="Zhang J."/>
            <person name="Huang C."/>
        </authorList>
    </citation>
    <scope>NUCLEOTIDE SEQUENCE [LARGE SCALE GENOMIC DNA]</scope>
    <source>
        <strain evidence="1">CCMSSC00406</strain>
    </source>
</reference>
<accession>A0ACB7IRV2</accession>
<name>A0ACB7IRV2_PLECO</name>
<evidence type="ECO:0000313" key="1">
    <source>
        <dbReference type="EMBL" id="KAG9220586.1"/>
    </source>
</evidence>
<organism evidence="1 2">
    <name type="scientific">Pleurotus cornucopiae</name>
    <name type="common">Cornucopia mushroom</name>
    <dbReference type="NCBI Taxonomy" id="5321"/>
    <lineage>
        <taxon>Eukaryota</taxon>
        <taxon>Fungi</taxon>
        <taxon>Dikarya</taxon>
        <taxon>Basidiomycota</taxon>
        <taxon>Agaricomycotina</taxon>
        <taxon>Agaricomycetes</taxon>
        <taxon>Agaricomycetidae</taxon>
        <taxon>Agaricales</taxon>
        <taxon>Pleurotineae</taxon>
        <taxon>Pleurotaceae</taxon>
        <taxon>Pleurotus</taxon>
    </lineage>
</organism>
<dbReference type="Proteomes" id="UP000824881">
    <property type="component" value="Unassembled WGS sequence"/>
</dbReference>
<keyword evidence="2" id="KW-1185">Reference proteome</keyword>
<sequence length="933" mass="105887">MLQLYDADRQKTRHNLHALRKLTKKWRTKEISELADWRKYQREYLAISRWLVDQKLITTDDESAYFWKGLPSALKDQIKLQIRALKPELPSTKAYPIEEVTKIVEYLLERGRFEYNYADSDSDSPHWYSHGSDSEDDTEDSDGEISLRKISQYLKKKKLSSKKKKKKSTQKKEDSDSDSDSDKDNVPTKVHFKTNKIQKKTSSTFPAPTPIRDPVADEVTELIKRMGELSIQDPEYGALYYRAYKLDPVTMDRMGELFLPRPGSLNRISTSRPMNSVTYDNQLPRRPPHVCFGCGKEGHTARDCHGLQELINSGHITRDLGGTLLFRNGTKVVRQPGETIIAAVKRILDALPKANLLMASSHYVGVESDDYFSSAGEYEDDEEDYLGYMTEEEDYLEDPAEVYVGVERNSNRKTTNARKNAIEEVSKAPKPVDRSVPYSGPTTRARAPATPHKPVTRNPPNVITNPHYPNNPPNVISNPQHNPGPPPVLPPIRQQPIVEIPDGIPHDHAPRVVIPTPVAPAPTREIDMADQTHPVPANRRRQPNKEMQSRPKPVPHQSELSAQIPEGQVINTILDTHVNLPVRQLLETSRELTEELFSLMKYRNIKPPEVNELAAEVHSYSMADHNRGPLLRLPLTDTEGEEVGKEVEQRKEEKRQGKRRTSQEDESFDISSTRAISTLDMDHAPLPRTYMMRADPPLSPLEALYPRPLDISLPVEKQQIGRHKGLDLITEVAATILQTENGDVEPDTVDSGFKSPSLQYPEPEQDCSMTDSDATTQERPSLHPHPIFPAILPPNALHPGGTFIELQTDQPDIWGFNDFESTVVRLQTTPLYATTIEATECIDPPVNHPLWNEDLGRIERIRTMRLYDGDVHQYNLICKAEHYVNFVTSTAHEWLDDGDLTIGIGVAEACVRTQYEYIHPSSLREDLKPEESR</sequence>